<sequence length="441" mass="49872">MSRELATWESDMMTIGPREVLPYATAHWPRIVCPERYMPGAHLLNMECVAHTPPTPSQLDVLQAVLNDVPSTPGRDSGTAQFVWKAVCVRGRGRQRASDLCPAGLMCEVATAIEPQLCEPKTFDIRLQREREKICVYGIGQQFVEYARPERLQQSFDTIAAEFKTANVRTPGTAAERDIDFQSPGFDGLTLLNITDDEFREDLVILYPQIGLRVSTNFAKFFQFSLRSAVEPVKDDQALELQTPSALAPNNSPYFRTKDEPGPRYLLTGIVDVDFDRPSNALEEARRLAETHYTEKLREVCPNLIYNRTWNVTIPPDMEQGEEMGGHANDSNDSSWSPLNRSDRWDKPSDCFDKNETEPQDATFENFRVLSECDPQCFEHLKAHVTARFQQMSTETLGAPAPLQRRGWDSHFAWDSDSLSQNCLVVVMLVLVVVIVVIPRT</sequence>
<keyword evidence="3" id="KW-1185">Reference proteome</keyword>
<evidence type="ECO:0000256" key="1">
    <source>
        <dbReference type="SAM" id="MobiDB-lite"/>
    </source>
</evidence>
<evidence type="ECO:0000313" key="2">
    <source>
        <dbReference type="EMBL" id="OLQ13094.1"/>
    </source>
</evidence>
<dbReference type="AlphaFoldDB" id="A0A1Q9F026"/>
<evidence type="ECO:0000313" key="3">
    <source>
        <dbReference type="Proteomes" id="UP000186817"/>
    </source>
</evidence>
<accession>A0A1Q9F026</accession>
<protein>
    <submittedName>
        <fullName evidence="2">Uncharacterized protein</fullName>
    </submittedName>
</protein>
<organism evidence="2 3">
    <name type="scientific">Symbiodinium microadriaticum</name>
    <name type="common">Dinoflagellate</name>
    <name type="synonym">Zooxanthella microadriatica</name>
    <dbReference type="NCBI Taxonomy" id="2951"/>
    <lineage>
        <taxon>Eukaryota</taxon>
        <taxon>Sar</taxon>
        <taxon>Alveolata</taxon>
        <taxon>Dinophyceae</taxon>
        <taxon>Suessiales</taxon>
        <taxon>Symbiodiniaceae</taxon>
        <taxon>Symbiodinium</taxon>
    </lineage>
</organism>
<name>A0A1Q9F026_SYMMI</name>
<comment type="caution">
    <text evidence="2">The sequence shown here is derived from an EMBL/GenBank/DDBJ whole genome shotgun (WGS) entry which is preliminary data.</text>
</comment>
<dbReference type="Proteomes" id="UP000186817">
    <property type="component" value="Unassembled WGS sequence"/>
</dbReference>
<feature type="region of interest" description="Disordered" evidence="1">
    <location>
        <begin position="317"/>
        <end position="342"/>
    </location>
</feature>
<dbReference type="OrthoDB" id="10338412at2759"/>
<dbReference type="EMBL" id="LSRX01000033">
    <property type="protein sequence ID" value="OLQ13094.1"/>
    <property type="molecule type" value="Genomic_DNA"/>
</dbReference>
<gene>
    <name evidence="2" type="ORF">AK812_SmicGene2916</name>
</gene>
<feature type="compositionally biased region" description="Polar residues" evidence="1">
    <location>
        <begin position="329"/>
        <end position="340"/>
    </location>
</feature>
<proteinExistence type="predicted"/>
<reference evidence="2 3" key="1">
    <citation type="submission" date="2016-02" db="EMBL/GenBank/DDBJ databases">
        <title>Genome analysis of coral dinoflagellate symbionts highlights evolutionary adaptations to a symbiotic lifestyle.</title>
        <authorList>
            <person name="Aranda M."/>
            <person name="Li Y."/>
            <person name="Liew Y.J."/>
            <person name="Baumgarten S."/>
            <person name="Simakov O."/>
            <person name="Wilson M."/>
            <person name="Piel J."/>
            <person name="Ashoor H."/>
            <person name="Bougouffa S."/>
            <person name="Bajic V.B."/>
            <person name="Ryu T."/>
            <person name="Ravasi T."/>
            <person name="Bayer T."/>
            <person name="Micklem G."/>
            <person name="Kim H."/>
            <person name="Bhak J."/>
            <person name="Lajeunesse T.C."/>
            <person name="Voolstra C.R."/>
        </authorList>
    </citation>
    <scope>NUCLEOTIDE SEQUENCE [LARGE SCALE GENOMIC DNA]</scope>
    <source>
        <strain evidence="2 3">CCMP2467</strain>
    </source>
</reference>